<reference evidence="1" key="1">
    <citation type="submission" date="2022-04" db="EMBL/GenBank/DDBJ databases">
        <title>Genome of the entomopathogenic fungus Entomophthora muscae.</title>
        <authorList>
            <person name="Elya C."/>
            <person name="Lovett B.R."/>
            <person name="Lee E."/>
            <person name="Macias A.M."/>
            <person name="Hajek A.E."/>
            <person name="De Bivort B.L."/>
            <person name="Kasson M.T."/>
            <person name="De Fine Licht H.H."/>
            <person name="Stajich J.E."/>
        </authorList>
    </citation>
    <scope>NUCLEOTIDE SEQUENCE</scope>
    <source>
        <strain evidence="1">Berkeley</strain>
    </source>
</reference>
<gene>
    <name evidence="1" type="primary">RAD10</name>
    <name evidence="1" type="ORF">DSO57_1027487</name>
</gene>
<protein>
    <submittedName>
        <fullName evidence="1">SsDNA endonuclease and repair protein rad10</fullName>
    </submittedName>
</protein>
<evidence type="ECO:0000313" key="1">
    <source>
        <dbReference type="EMBL" id="KAJ9080212.1"/>
    </source>
</evidence>
<accession>A0ACC2U005</accession>
<proteinExistence type="predicted"/>
<keyword evidence="2" id="KW-1185">Reference proteome</keyword>
<keyword evidence="1" id="KW-0378">Hydrolase</keyword>
<sequence>MKGKDFRSNSNLFYSRIENEKPVQASEESSINNKPETSIQSQHNNLPSSVFASTAPGSSSSSNNFTEAPQNSYLSSNKNGFNQNKSQYPNHQSRPNQNASFKSIMIHPCQKGNPLISHLRNCTWAWSDISGIDETTVPDYQLGAGNAALFLSIKYHKLHPDYVYRRLNGLKASSYEKTAGGSLTAKSGYKLLILLVWVDVPDHHESLKELHRISITSSITLFLCWNPEEAAKYLEAFKKLENQSPELIMERGTAVGEDGAYIANLTDALTKLRSVNKTDVMTLAANFPNFKSLAQATPEQLSLCPGLGDKKVIRLSKAFTQPFYVQKET</sequence>
<name>A0ACC2U005_9FUNG</name>
<comment type="caution">
    <text evidence="1">The sequence shown here is derived from an EMBL/GenBank/DDBJ whole genome shotgun (WGS) entry which is preliminary data.</text>
</comment>
<organism evidence="1 2">
    <name type="scientific">Entomophthora muscae</name>
    <dbReference type="NCBI Taxonomy" id="34485"/>
    <lineage>
        <taxon>Eukaryota</taxon>
        <taxon>Fungi</taxon>
        <taxon>Fungi incertae sedis</taxon>
        <taxon>Zoopagomycota</taxon>
        <taxon>Entomophthoromycotina</taxon>
        <taxon>Entomophthoromycetes</taxon>
        <taxon>Entomophthorales</taxon>
        <taxon>Entomophthoraceae</taxon>
        <taxon>Entomophthora</taxon>
    </lineage>
</organism>
<dbReference type="EMBL" id="QTSX02001588">
    <property type="protein sequence ID" value="KAJ9080212.1"/>
    <property type="molecule type" value="Genomic_DNA"/>
</dbReference>
<keyword evidence="1" id="KW-0255">Endonuclease</keyword>
<dbReference type="Proteomes" id="UP001165960">
    <property type="component" value="Unassembled WGS sequence"/>
</dbReference>
<keyword evidence="1" id="KW-0540">Nuclease</keyword>
<evidence type="ECO:0000313" key="2">
    <source>
        <dbReference type="Proteomes" id="UP001165960"/>
    </source>
</evidence>